<feature type="transmembrane region" description="Helical" evidence="1">
    <location>
        <begin position="171"/>
        <end position="189"/>
    </location>
</feature>
<evidence type="ECO:0000256" key="1">
    <source>
        <dbReference type="SAM" id="Phobius"/>
    </source>
</evidence>
<evidence type="ECO:0000313" key="2">
    <source>
        <dbReference type="EMBL" id="RNA70072.1"/>
    </source>
</evidence>
<dbReference type="OrthoDB" id="6199084at2"/>
<keyword evidence="1" id="KW-0812">Transmembrane</keyword>
<organism evidence="2 3">
    <name type="scientific">Alteribacter keqinensis</name>
    <dbReference type="NCBI Taxonomy" id="2483800"/>
    <lineage>
        <taxon>Bacteria</taxon>
        <taxon>Bacillati</taxon>
        <taxon>Bacillota</taxon>
        <taxon>Bacilli</taxon>
        <taxon>Bacillales</taxon>
        <taxon>Bacillaceae</taxon>
        <taxon>Alteribacter</taxon>
    </lineage>
</organism>
<dbReference type="Proteomes" id="UP000278746">
    <property type="component" value="Unassembled WGS sequence"/>
</dbReference>
<dbReference type="AlphaFoldDB" id="A0A3M7TYU4"/>
<dbReference type="EMBL" id="RHIB01000001">
    <property type="protein sequence ID" value="RNA70072.1"/>
    <property type="molecule type" value="Genomic_DNA"/>
</dbReference>
<keyword evidence="1" id="KW-1133">Transmembrane helix</keyword>
<feature type="transmembrane region" description="Helical" evidence="1">
    <location>
        <begin position="216"/>
        <end position="234"/>
    </location>
</feature>
<accession>A0A3M7TYU4</accession>
<feature type="transmembrane region" description="Helical" evidence="1">
    <location>
        <begin position="271"/>
        <end position="292"/>
    </location>
</feature>
<sequence length="302" mass="34368">MKPKPIYVETNIRTDLDSLWEYTQKPDLHERWDLRFSKIKYVEKEHEDAPQHFTYETRIGFGLGIKGTGVSRGERFADRGERTSSLGFFSDQRLSLIKEGSGYWKYQDRGDGDITFLTQYDYKTRWGAAGRLADRFVFRPLIGWATSLSFDTLRLWLEKGITPEDSLKRSLIHILVCLALAFVWLYQGLVPKLLFPYTGEVAMVVESGFFSGMEESVVRLIGIVQCILGMLFLLPIRKKWLFAGSSAAVFFLGLGPLFVQPDAFLMPFNPASLNVAVIILGIIGAVNGKHLPLARSCRRKRK</sequence>
<keyword evidence="3" id="KW-1185">Reference proteome</keyword>
<comment type="caution">
    <text evidence="2">The sequence shown here is derived from an EMBL/GenBank/DDBJ whole genome shotgun (WGS) entry which is preliminary data.</text>
</comment>
<keyword evidence="1" id="KW-0472">Membrane</keyword>
<dbReference type="InterPro" id="IPR025695">
    <property type="entry name" value="DoxX-like"/>
</dbReference>
<name>A0A3M7TYU4_9BACI</name>
<dbReference type="Pfam" id="PF13781">
    <property type="entry name" value="DoxX_3"/>
    <property type="match status" value="1"/>
</dbReference>
<feature type="transmembrane region" description="Helical" evidence="1">
    <location>
        <begin position="241"/>
        <end position="259"/>
    </location>
</feature>
<gene>
    <name evidence="2" type="ORF">EBO34_09125</name>
</gene>
<dbReference type="RefSeq" id="WP_122897582.1">
    <property type="nucleotide sequence ID" value="NZ_RHIB01000001.1"/>
</dbReference>
<proteinExistence type="predicted"/>
<evidence type="ECO:0000313" key="3">
    <source>
        <dbReference type="Proteomes" id="UP000278746"/>
    </source>
</evidence>
<reference evidence="2 3" key="1">
    <citation type="submission" date="2018-10" db="EMBL/GenBank/DDBJ databases">
        <title>Bacillus Keqinensis sp. nov., a moderately halophilic bacterium isolated from a saline-alkaline lake.</title>
        <authorList>
            <person name="Wang H."/>
        </authorList>
    </citation>
    <scope>NUCLEOTIDE SEQUENCE [LARGE SCALE GENOMIC DNA]</scope>
    <source>
        <strain evidence="2 3">KQ-3</strain>
    </source>
</reference>
<dbReference type="SUPFAM" id="SSF55961">
    <property type="entry name" value="Bet v1-like"/>
    <property type="match status" value="1"/>
</dbReference>
<protein>
    <recommendedName>
        <fullName evidence="4">DoxX-like family protein</fullName>
    </recommendedName>
</protein>
<evidence type="ECO:0008006" key="4">
    <source>
        <dbReference type="Google" id="ProtNLM"/>
    </source>
</evidence>